<evidence type="ECO:0000256" key="1">
    <source>
        <dbReference type="SAM" id="MobiDB-lite"/>
    </source>
</evidence>
<evidence type="ECO:0000313" key="3">
    <source>
        <dbReference type="Proteomes" id="UP000770661"/>
    </source>
</evidence>
<protein>
    <submittedName>
        <fullName evidence="2">Uncharacterized protein</fullName>
    </submittedName>
</protein>
<dbReference type="Proteomes" id="UP000770661">
    <property type="component" value="Unassembled WGS sequence"/>
</dbReference>
<sequence length="150" mass="16506">MNKHFLPADNSRVSFFCRMMEKALTRNDPGRYEIVHVVGQLKPIDSPASLSVPASPASSVVSLSPGVISSSDTEETYESDGESDTQSQKASVNRIGTHMLVGFVRVVKDRPITELSLVESTLDEYITRHGLKGNILYTDHRCGQEGCKHL</sequence>
<proteinExistence type="predicted"/>
<dbReference type="Gene3D" id="3.30.450.20">
    <property type="entry name" value="PAS domain"/>
    <property type="match status" value="1"/>
</dbReference>
<feature type="compositionally biased region" description="Low complexity" evidence="1">
    <location>
        <begin position="48"/>
        <end position="71"/>
    </location>
</feature>
<keyword evidence="3" id="KW-1185">Reference proteome</keyword>
<dbReference type="OrthoDB" id="6342841at2759"/>
<dbReference type="EMBL" id="JACEEZ010018925">
    <property type="protein sequence ID" value="KAG0716371.1"/>
    <property type="molecule type" value="Genomic_DNA"/>
</dbReference>
<name>A0A8J5CPE8_CHIOP</name>
<accession>A0A8J5CPE8</accession>
<feature type="region of interest" description="Disordered" evidence="1">
    <location>
        <begin position="48"/>
        <end position="90"/>
    </location>
</feature>
<dbReference type="AlphaFoldDB" id="A0A8J5CPE8"/>
<organism evidence="2 3">
    <name type="scientific">Chionoecetes opilio</name>
    <name type="common">Atlantic snow crab</name>
    <name type="synonym">Cancer opilio</name>
    <dbReference type="NCBI Taxonomy" id="41210"/>
    <lineage>
        <taxon>Eukaryota</taxon>
        <taxon>Metazoa</taxon>
        <taxon>Ecdysozoa</taxon>
        <taxon>Arthropoda</taxon>
        <taxon>Crustacea</taxon>
        <taxon>Multicrustacea</taxon>
        <taxon>Malacostraca</taxon>
        <taxon>Eumalacostraca</taxon>
        <taxon>Eucarida</taxon>
        <taxon>Decapoda</taxon>
        <taxon>Pleocyemata</taxon>
        <taxon>Brachyura</taxon>
        <taxon>Eubrachyura</taxon>
        <taxon>Majoidea</taxon>
        <taxon>Majidae</taxon>
        <taxon>Chionoecetes</taxon>
    </lineage>
</organism>
<reference evidence="2" key="1">
    <citation type="submission" date="2020-07" db="EMBL/GenBank/DDBJ databases">
        <title>The High-quality genome of the commercially important snow crab, Chionoecetes opilio.</title>
        <authorList>
            <person name="Jeong J.-H."/>
            <person name="Ryu S."/>
        </authorList>
    </citation>
    <scope>NUCLEOTIDE SEQUENCE</scope>
    <source>
        <strain evidence="2">MADBK_172401_WGS</strain>
        <tissue evidence="2">Digestive gland</tissue>
    </source>
</reference>
<evidence type="ECO:0000313" key="2">
    <source>
        <dbReference type="EMBL" id="KAG0716371.1"/>
    </source>
</evidence>
<gene>
    <name evidence="2" type="ORF">GWK47_009899</name>
</gene>
<feature type="compositionally biased region" description="Acidic residues" evidence="1">
    <location>
        <begin position="72"/>
        <end position="83"/>
    </location>
</feature>
<comment type="caution">
    <text evidence="2">The sequence shown here is derived from an EMBL/GenBank/DDBJ whole genome shotgun (WGS) entry which is preliminary data.</text>
</comment>